<name>A0A1I0QRE7_9BACT</name>
<sequence>MRITLCIVFIISSLSSFAFQNGINTFVYHRFGDDRFPSTNIATAAFEAHLKHLKAEGYKLVTAGEAKALLAQEIDSKIAAITIDDGYKSFFKNGLPLLQKYGFSATLYINTETVGSADYMSWEEIKAAEKAGIEIGNHSHSHAYFLNESNPTEAFETDLEHSIDLFKKYLGHSPKTFAFPYGEWQSEFTAILKSHGIEMAFAQNSGVANKQSNILALPRFPMNEHYGDLKDFKSKLAMKPLVASNLKTNTNSSFPEISFQLEANSIQKSQLQCFIQGNECELAQSGDNVTAKGKKALSARRTLFTFTAPDTNGNWHWFSYLWIMPEVQ</sequence>
<evidence type="ECO:0000313" key="5">
    <source>
        <dbReference type="EMBL" id="SEW29901.1"/>
    </source>
</evidence>
<evidence type="ECO:0000256" key="1">
    <source>
        <dbReference type="ARBA" id="ARBA00004613"/>
    </source>
</evidence>
<dbReference type="GO" id="GO:0005975">
    <property type="term" value="P:carbohydrate metabolic process"/>
    <property type="evidence" value="ECO:0007669"/>
    <property type="project" value="InterPro"/>
</dbReference>
<dbReference type="Proteomes" id="UP000199437">
    <property type="component" value="Unassembled WGS sequence"/>
</dbReference>
<feature type="domain" description="NodB homology" evidence="4">
    <location>
        <begin position="77"/>
        <end position="328"/>
    </location>
</feature>
<dbReference type="InterPro" id="IPR011330">
    <property type="entry name" value="Glyco_hydro/deAcase_b/a-brl"/>
</dbReference>
<dbReference type="Pfam" id="PF01522">
    <property type="entry name" value="Polysacc_deac_1"/>
    <property type="match status" value="1"/>
</dbReference>
<dbReference type="RefSeq" id="WP_090258999.1">
    <property type="nucleotide sequence ID" value="NZ_FOIR01000002.1"/>
</dbReference>
<dbReference type="Gene3D" id="3.20.20.370">
    <property type="entry name" value="Glycoside hydrolase/deacetylase"/>
    <property type="match status" value="1"/>
</dbReference>
<comment type="subcellular location">
    <subcellularLocation>
        <location evidence="1">Secreted</location>
    </subcellularLocation>
</comment>
<dbReference type="OrthoDB" id="9778320at2"/>
<dbReference type="GeneID" id="99987295"/>
<reference evidence="6" key="1">
    <citation type="submission" date="2016-10" db="EMBL/GenBank/DDBJ databases">
        <authorList>
            <person name="Varghese N."/>
            <person name="Submissions S."/>
        </authorList>
    </citation>
    <scope>NUCLEOTIDE SEQUENCE [LARGE SCALE GENOMIC DNA]</scope>
    <source>
        <strain evidence="6">CGMCC 1.12402</strain>
    </source>
</reference>
<evidence type="ECO:0000256" key="3">
    <source>
        <dbReference type="SAM" id="SignalP"/>
    </source>
</evidence>
<evidence type="ECO:0000259" key="4">
    <source>
        <dbReference type="PROSITE" id="PS51677"/>
    </source>
</evidence>
<dbReference type="EMBL" id="FOIR01000002">
    <property type="protein sequence ID" value="SEW29901.1"/>
    <property type="molecule type" value="Genomic_DNA"/>
</dbReference>
<feature type="chain" id="PRO_5011509321" evidence="3">
    <location>
        <begin position="19"/>
        <end position="328"/>
    </location>
</feature>
<dbReference type="GO" id="GO:0005576">
    <property type="term" value="C:extracellular region"/>
    <property type="evidence" value="ECO:0007669"/>
    <property type="project" value="UniProtKB-SubCell"/>
</dbReference>
<dbReference type="AlphaFoldDB" id="A0A1I0QRE7"/>
<dbReference type="PANTHER" id="PTHR34216:SF3">
    <property type="entry name" value="POLY-BETA-1,6-N-ACETYL-D-GLUCOSAMINE N-DEACETYLASE"/>
    <property type="match status" value="1"/>
</dbReference>
<evidence type="ECO:0000256" key="2">
    <source>
        <dbReference type="ARBA" id="ARBA00022729"/>
    </source>
</evidence>
<dbReference type="STRING" id="1267423.SAMN05216290_2601"/>
<protein>
    <submittedName>
        <fullName evidence="5">Polysaccharide deacetylase</fullName>
    </submittedName>
</protein>
<keyword evidence="6" id="KW-1185">Reference proteome</keyword>
<dbReference type="GO" id="GO:0016810">
    <property type="term" value="F:hydrolase activity, acting on carbon-nitrogen (but not peptide) bonds"/>
    <property type="evidence" value="ECO:0007669"/>
    <property type="project" value="InterPro"/>
</dbReference>
<proteinExistence type="predicted"/>
<dbReference type="PROSITE" id="PS51677">
    <property type="entry name" value="NODB"/>
    <property type="match status" value="1"/>
</dbReference>
<dbReference type="CDD" id="cd10973">
    <property type="entry name" value="CE4_DAC_u4_5s"/>
    <property type="match status" value="1"/>
</dbReference>
<dbReference type="InterPro" id="IPR002509">
    <property type="entry name" value="NODB_dom"/>
</dbReference>
<dbReference type="PANTHER" id="PTHR34216">
    <property type="match status" value="1"/>
</dbReference>
<evidence type="ECO:0000313" key="6">
    <source>
        <dbReference type="Proteomes" id="UP000199437"/>
    </source>
</evidence>
<accession>A0A1I0QRE7</accession>
<gene>
    <name evidence="5" type="ORF">SAMN05216290_2601</name>
</gene>
<organism evidence="5 6">
    <name type="scientific">Roseivirga pacifica</name>
    <dbReference type="NCBI Taxonomy" id="1267423"/>
    <lineage>
        <taxon>Bacteria</taxon>
        <taxon>Pseudomonadati</taxon>
        <taxon>Bacteroidota</taxon>
        <taxon>Cytophagia</taxon>
        <taxon>Cytophagales</taxon>
        <taxon>Roseivirgaceae</taxon>
        <taxon>Roseivirga</taxon>
    </lineage>
</organism>
<feature type="signal peptide" evidence="3">
    <location>
        <begin position="1"/>
        <end position="18"/>
    </location>
</feature>
<dbReference type="SUPFAM" id="SSF88713">
    <property type="entry name" value="Glycoside hydrolase/deacetylase"/>
    <property type="match status" value="1"/>
</dbReference>
<keyword evidence="2 3" id="KW-0732">Signal</keyword>
<dbReference type="InterPro" id="IPR051398">
    <property type="entry name" value="Polysacch_Deacetylase"/>
</dbReference>